<feature type="transmembrane region" description="Helical" evidence="1">
    <location>
        <begin position="12"/>
        <end position="38"/>
    </location>
</feature>
<keyword evidence="3" id="KW-1185">Reference proteome</keyword>
<reference evidence="2 3" key="1">
    <citation type="journal article" date="2011" name="J. Bacteriol.">
        <title>Genome sequence of 'Pedosphaera parvula' Ellin514, an aerobic Verrucomicrobial isolate from pasture soil.</title>
        <authorList>
            <person name="Kant R."/>
            <person name="van Passel M.W."/>
            <person name="Sangwan P."/>
            <person name="Palva A."/>
            <person name="Lucas S."/>
            <person name="Copeland A."/>
            <person name="Lapidus A."/>
            <person name="Glavina Del Rio T."/>
            <person name="Dalin E."/>
            <person name="Tice H."/>
            <person name="Bruce D."/>
            <person name="Goodwin L."/>
            <person name="Pitluck S."/>
            <person name="Chertkov O."/>
            <person name="Larimer F.W."/>
            <person name="Land M.L."/>
            <person name="Hauser L."/>
            <person name="Brettin T.S."/>
            <person name="Detter J.C."/>
            <person name="Han S."/>
            <person name="de Vos W.M."/>
            <person name="Janssen P.H."/>
            <person name="Smidt H."/>
        </authorList>
    </citation>
    <scope>NUCLEOTIDE SEQUENCE [LARGE SCALE GENOMIC DNA]</scope>
    <source>
        <strain evidence="2 3">Ellin514</strain>
    </source>
</reference>
<name>B9XNZ9_PEDPL</name>
<protein>
    <submittedName>
        <fullName evidence="2">Uncharacterized protein</fullName>
    </submittedName>
</protein>
<dbReference type="OrthoDB" id="2943819at2"/>
<gene>
    <name evidence="2" type="ORF">Cflav_PD1088</name>
</gene>
<evidence type="ECO:0000313" key="3">
    <source>
        <dbReference type="Proteomes" id="UP000003688"/>
    </source>
</evidence>
<accession>B9XNZ9</accession>
<evidence type="ECO:0000313" key="2">
    <source>
        <dbReference type="EMBL" id="EEF58465.1"/>
    </source>
</evidence>
<dbReference type="Proteomes" id="UP000003688">
    <property type="component" value="Unassembled WGS sequence"/>
</dbReference>
<evidence type="ECO:0000256" key="1">
    <source>
        <dbReference type="SAM" id="Phobius"/>
    </source>
</evidence>
<comment type="caution">
    <text evidence="2">The sequence shown here is derived from an EMBL/GenBank/DDBJ whole genome shotgun (WGS) entry which is preliminary data.</text>
</comment>
<dbReference type="EMBL" id="ABOX02000043">
    <property type="protein sequence ID" value="EEF58465.1"/>
    <property type="molecule type" value="Genomic_DNA"/>
</dbReference>
<dbReference type="AlphaFoldDB" id="B9XNZ9"/>
<keyword evidence="1" id="KW-1133">Transmembrane helix</keyword>
<keyword evidence="1" id="KW-0812">Transmembrane</keyword>
<organism evidence="2 3">
    <name type="scientific">Pedosphaera parvula (strain Ellin514)</name>
    <dbReference type="NCBI Taxonomy" id="320771"/>
    <lineage>
        <taxon>Bacteria</taxon>
        <taxon>Pseudomonadati</taxon>
        <taxon>Verrucomicrobiota</taxon>
        <taxon>Pedosphaerae</taxon>
        <taxon>Pedosphaerales</taxon>
        <taxon>Pedosphaeraceae</taxon>
        <taxon>Pedosphaera</taxon>
    </lineage>
</organism>
<sequence>MKKGSDSNYVSVGSWMFMMLITAIPVIGWIMIFVWAFTGENESRKNYYRAILAWMLVFIAAAVALVLLGSWPAIQDLLHTQSHKR</sequence>
<feature type="transmembrane region" description="Helical" evidence="1">
    <location>
        <begin position="50"/>
        <end position="74"/>
    </location>
</feature>
<proteinExistence type="predicted"/>
<dbReference type="RefSeq" id="WP_007417535.1">
    <property type="nucleotide sequence ID" value="NZ_ABOX02000043.1"/>
</dbReference>
<keyword evidence="1" id="KW-0472">Membrane</keyword>